<proteinExistence type="predicted"/>
<dbReference type="Gene3D" id="3.40.50.720">
    <property type="entry name" value="NAD(P)-binding Rossmann-like Domain"/>
    <property type="match status" value="1"/>
</dbReference>
<keyword evidence="5" id="KW-1185">Reference proteome</keyword>
<dbReference type="RefSeq" id="WP_078758785.1">
    <property type="nucleotide sequence ID" value="NZ_FUXP01000009.1"/>
</dbReference>
<dbReference type="Proteomes" id="UP000190061">
    <property type="component" value="Unassembled WGS sequence"/>
</dbReference>
<dbReference type="PANTHER" id="PTHR43574">
    <property type="entry name" value="EPIMERASE-RELATED"/>
    <property type="match status" value="1"/>
</dbReference>
<evidence type="ECO:0000313" key="4">
    <source>
        <dbReference type="EMBL" id="SKA16361.1"/>
    </source>
</evidence>
<dbReference type="AlphaFoldDB" id="A0A1T4RL09"/>
<feature type="region of interest" description="Disordered" evidence="2">
    <location>
        <begin position="344"/>
        <end position="365"/>
    </location>
</feature>
<dbReference type="InterPro" id="IPR001509">
    <property type="entry name" value="Epimerase_deHydtase"/>
</dbReference>
<evidence type="ECO:0000259" key="3">
    <source>
        <dbReference type="Pfam" id="PF01370"/>
    </source>
</evidence>
<protein>
    <submittedName>
        <fullName evidence="4">UDP-glucuronate 4-epimerase</fullName>
    </submittedName>
</protein>
<evidence type="ECO:0000256" key="2">
    <source>
        <dbReference type="SAM" id="MobiDB-lite"/>
    </source>
</evidence>
<dbReference type="OrthoDB" id="9803010at2"/>
<name>A0A1T4RL09_9GAMM</name>
<dbReference type="CDD" id="cd05253">
    <property type="entry name" value="UDP_GE_SDE_e"/>
    <property type="match status" value="1"/>
</dbReference>
<keyword evidence="1" id="KW-0520">NAD</keyword>
<gene>
    <name evidence="4" type="ORF">SAMN02745674_02229</name>
</gene>
<reference evidence="4 5" key="1">
    <citation type="submission" date="2017-02" db="EMBL/GenBank/DDBJ databases">
        <authorList>
            <person name="Peterson S.W."/>
        </authorList>
    </citation>
    <scope>NUCLEOTIDE SEQUENCE [LARGE SCALE GENOMIC DNA]</scope>
    <source>
        <strain evidence="4 5">DSM 21749</strain>
    </source>
</reference>
<sequence length="365" mass="39627">MKVLVTGAAGFIGHAVAARLLERGDEVVGVDNHNDYYDPALKEARVARIIGRAGYRHVRMDVADRDAMERLFALHRPARVVHLAAQAGVRHASVDPHAYVSSNLVGFLHVLEGCRNHGAEHLVFASSSSVYGAGRQLPFAEHQGTDHPLSLYAATKKANEVMAHSYAHLYGLPATGLRFFTVYGPWGRPDMSPMLFARAIMGGDPISVFNHGRHTRSFTYIDDIVEGVLRALDHLPTPDAHWDPAAPDPASSPVAPYRLYNIGNGRPVELMRFIQLLESRLGRKAKMEFLPMQPGDMPDTVCDESALEAATGHVPRISIEEGVAGFADWYLGYTASPPVAARQAPRPVNAPDTAPVRAPAFAGPA</sequence>
<dbReference type="Pfam" id="PF01370">
    <property type="entry name" value="Epimerase"/>
    <property type="match status" value="1"/>
</dbReference>
<dbReference type="EMBL" id="FUXP01000009">
    <property type="protein sequence ID" value="SKA16361.1"/>
    <property type="molecule type" value="Genomic_DNA"/>
</dbReference>
<feature type="domain" description="NAD-dependent epimerase/dehydratase" evidence="3">
    <location>
        <begin position="3"/>
        <end position="234"/>
    </location>
</feature>
<dbReference type="SUPFAM" id="SSF51735">
    <property type="entry name" value="NAD(P)-binding Rossmann-fold domains"/>
    <property type="match status" value="1"/>
</dbReference>
<dbReference type="STRING" id="1122188.SAMN02745674_02229"/>
<evidence type="ECO:0000313" key="5">
    <source>
        <dbReference type="Proteomes" id="UP000190061"/>
    </source>
</evidence>
<dbReference type="PRINTS" id="PR01713">
    <property type="entry name" value="NUCEPIMERASE"/>
</dbReference>
<evidence type="ECO:0000256" key="1">
    <source>
        <dbReference type="ARBA" id="ARBA00023027"/>
    </source>
</evidence>
<accession>A0A1T4RL09</accession>
<organism evidence="4 5">
    <name type="scientific">Lysobacter spongiicola DSM 21749</name>
    <dbReference type="NCBI Taxonomy" id="1122188"/>
    <lineage>
        <taxon>Bacteria</taxon>
        <taxon>Pseudomonadati</taxon>
        <taxon>Pseudomonadota</taxon>
        <taxon>Gammaproteobacteria</taxon>
        <taxon>Lysobacterales</taxon>
        <taxon>Lysobacteraceae</taxon>
        <taxon>Novilysobacter</taxon>
    </lineage>
</organism>
<dbReference type="InterPro" id="IPR036291">
    <property type="entry name" value="NAD(P)-bd_dom_sf"/>
</dbReference>